<dbReference type="GO" id="GO:0003676">
    <property type="term" value="F:nucleic acid binding"/>
    <property type="evidence" value="ECO:0007669"/>
    <property type="project" value="InterPro"/>
</dbReference>
<dbReference type="InterPro" id="IPR027417">
    <property type="entry name" value="P-loop_NTPase"/>
</dbReference>
<dbReference type="Gene3D" id="3.40.50.300">
    <property type="entry name" value="P-loop containing nucleotide triphosphate hydrolases"/>
    <property type="match status" value="1"/>
</dbReference>
<gene>
    <name evidence="2" type="ORF">RMSM_04596</name>
</gene>
<name>M5RSV8_9BACT</name>
<proteinExistence type="predicted"/>
<dbReference type="InterPro" id="IPR011545">
    <property type="entry name" value="DEAD/DEAH_box_helicase_dom"/>
</dbReference>
<organism evidence="2 3">
    <name type="scientific">Rhodopirellula maiorica SM1</name>
    <dbReference type="NCBI Taxonomy" id="1265738"/>
    <lineage>
        <taxon>Bacteria</taxon>
        <taxon>Pseudomonadati</taxon>
        <taxon>Planctomycetota</taxon>
        <taxon>Planctomycetia</taxon>
        <taxon>Pirellulales</taxon>
        <taxon>Pirellulaceae</taxon>
        <taxon>Novipirellula</taxon>
    </lineage>
</organism>
<dbReference type="GO" id="GO:0005524">
    <property type="term" value="F:ATP binding"/>
    <property type="evidence" value="ECO:0007669"/>
    <property type="project" value="InterPro"/>
</dbReference>
<feature type="non-terminal residue" evidence="2">
    <location>
        <position position="1044"/>
    </location>
</feature>
<dbReference type="AlphaFoldDB" id="M5RSV8"/>
<comment type="caution">
    <text evidence="2">The sequence shown here is derived from an EMBL/GenBank/DDBJ whole genome shotgun (WGS) entry which is preliminary data.</text>
</comment>
<evidence type="ECO:0000313" key="2">
    <source>
        <dbReference type="EMBL" id="EMI18477.1"/>
    </source>
</evidence>
<dbReference type="Proteomes" id="UP000011991">
    <property type="component" value="Unassembled WGS sequence"/>
</dbReference>
<sequence length="1044" mass="120326">MAKKSKRKSKASGPKPHKFRNQLVLNQWMISLMGVDPLREYTIGDSQKKVRAFHRLVEKIKDPRGEGRKTDGIHHFFANLVDMSFFQEGEIDRATLLRYEENIGRHTDTINEGREREIQWKYYQWMTLLFVEIYLDRYFHRRGDLLSELNAFVKRFNERWTEYADVPPFVDDDLNKLCLQNATGSGKTLLMHVNLLQFAHYAKQAGHEDDLSRVILLTPNDRLSVQHADELKESGIPGERYDGSQPLLNNQVTGLAWVDIMEITKLADKDGPQQIAVRSLGDQNLLLVDEGHRGISGKEEGVWLSNRNALCARGFTFEYSATIEQAVAASKNVDIENSYAKCILFDYSYRYFYEDGFGKDYQILNLPAEADEKTGTDKKKKPRKNTDIEQMYLAACLLKYYQQLRIYEQRQDDFVAFNLEKPLWVFVGKSVTGGKKWTKDETAVATDVAKILQFVARFLHDAKDAKAKINSILTATGAETGLLDKDNRDIFEGAFQHLARQLGEGESIDLMYADILRRVFHSHAGGSLVLSRVKGDGREIGMRCGVSEDPFGLINVGDAKGLCDHLSRLTGPGDESLQVNETEFGDKMFAGVRDSSSPINLLVGAKTFVEGWDCWRVSTMGLMHVGKTEGSQIIQLFGRGVRLKGWNWSLKRSGHTYAPSKPTFIEELETLNVFGVESDFMEKFRDFLKEEGLPGNERRHTFIVPLNVTYDFGKRLQILRPKRKQDDGREYDFKRDGRVPQVGEVPEYLQKNFVVSDWYPRIQMERSKKDSVDKTKPDEGVFTQRHVSLLNMDALFFEAERNKRQKSQYNLNITRDALRAILLDGSWYRIRVPKARLEGRQFADIRLWQLIAEDLVKTYCDRLYNYRKAEFIEPRLEYRDLTAEDDNFPQEDEYHLIVDGSEEQVIASVKRMQEDIEKNKDELLKFRDLHVARFGGHLFQPLFHVARGGKIKVLPVSLNESEFQFVSDLVKHCQKQKKQFEKEGAELFLLRNRSRGRGVGFFEAQNFFPDFILWLLVDGKQYVTFIEPHGLIHESPGSEKDRAA</sequence>
<reference evidence="2 3" key="1">
    <citation type="journal article" date="2013" name="Mar. Genomics">
        <title>Expression of sulfatases in Rhodopirellula baltica and the diversity of sulfatases in the genus Rhodopirellula.</title>
        <authorList>
            <person name="Wegner C.E."/>
            <person name="Richter-Heitmann T."/>
            <person name="Klindworth A."/>
            <person name="Klockow C."/>
            <person name="Richter M."/>
            <person name="Achstetter T."/>
            <person name="Glockner F.O."/>
            <person name="Harder J."/>
        </authorList>
    </citation>
    <scope>NUCLEOTIDE SEQUENCE [LARGE SCALE GENOMIC DNA]</scope>
    <source>
        <strain evidence="2 3">SM1</strain>
    </source>
</reference>
<keyword evidence="3" id="KW-1185">Reference proteome</keyword>
<evidence type="ECO:0000259" key="1">
    <source>
        <dbReference type="Pfam" id="PF00270"/>
    </source>
</evidence>
<dbReference type="SUPFAM" id="SSF52540">
    <property type="entry name" value="P-loop containing nucleoside triphosphate hydrolases"/>
    <property type="match status" value="1"/>
</dbReference>
<evidence type="ECO:0000313" key="3">
    <source>
        <dbReference type="Proteomes" id="UP000011991"/>
    </source>
</evidence>
<dbReference type="EMBL" id="ANOG01000662">
    <property type="protein sequence ID" value="EMI18477.1"/>
    <property type="molecule type" value="Genomic_DNA"/>
</dbReference>
<dbReference type="Pfam" id="PF00270">
    <property type="entry name" value="DEAD"/>
    <property type="match status" value="1"/>
</dbReference>
<protein>
    <submittedName>
        <fullName evidence="2">Type III restriction protein res subunit</fullName>
    </submittedName>
</protein>
<dbReference type="RefSeq" id="WP_008700989.1">
    <property type="nucleotide sequence ID" value="NZ_ANOG01000662.1"/>
</dbReference>
<feature type="domain" description="DEAD/DEAH-box helicase" evidence="1">
    <location>
        <begin position="176"/>
        <end position="324"/>
    </location>
</feature>
<dbReference type="OrthoDB" id="9804145at2"/>
<accession>M5RSV8</accession>